<dbReference type="RefSeq" id="WP_009210525.1">
    <property type="nucleotide sequence ID" value="NZ_BBWP01000002.1"/>
</dbReference>
<dbReference type="InterPro" id="IPR045442">
    <property type="entry name" value="DUF6505"/>
</dbReference>
<keyword evidence="2" id="KW-1185">Reference proteome</keyword>
<evidence type="ECO:0000313" key="1">
    <source>
        <dbReference type="EMBL" id="EAS51887.1"/>
    </source>
</evidence>
<reference evidence="1 2" key="1">
    <citation type="journal article" date="2008" name="Appl. Environ. Microbiol.">
        <title>Genomic insights into Mn(II) oxidation by the marine alphaproteobacterium Aurantimonas sp. strain SI85-9A1.</title>
        <authorList>
            <person name="Dick G.J."/>
            <person name="Podell S."/>
            <person name="Johnson H.A."/>
            <person name="Rivera-Espinoza Y."/>
            <person name="Bernier-Latmani R."/>
            <person name="McCarthy J.K."/>
            <person name="Torpey J.W."/>
            <person name="Clement B.G."/>
            <person name="Gaasterland T."/>
            <person name="Tebo B.M."/>
        </authorList>
    </citation>
    <scope>NUCLEOTIDE SEQUENCE [LARGE SCALE GENOMIC DNA]</scope>
    <source>
        <strain evidence="1 2">SI85-9A1</strain>
    </source>
</reference>
<dbReference type="Pfam" id="PF20115">
    <property type="entry name" value="DUF6505"/>
    <property type="match status" value="1"/>
</dbReference>
<comment type="caution">
    <text evidence="1">The sequence shown here is derived from an EMBL/GenBank/DDBJ whole genome shotgun (WGS) entry which is preliminary data.</text>
</comment>
<protein>
    <submittedName>
        <fullName evidence="1">Uncharacterized protein</fullName>
    </submittedName>
</protein>
<evidence type="ECO:0000313" key="2">
    <source>
        <dbReference type="Proteomes" id="UP000000321"/>
    </source>
</evidence>
<dbReference type="Proteomes" id="UP000000321">
    <property type="component" value="Unassembled WGS sequence"/>
</dbReference>
<organism evidence="1 2">
    <name type="scientific">Aurantimonas manganoxydans (strain ATCC BAA-1229 / DSM 21871 / SI85-9A1)</name>
    <dbReference type="NCBI Taxonomy" id="287752"/>
    <lineage>
        <taxon>Bacteria</taxon>
        <taxon>Pseudomonadati</taxon>
        <taxon>Pseudomonadota</taxon>
        <taxon>Alphaproteobacteria</taxon>
        <taxon>Hyphomicrobiales</taxon>
        <taxon>Aurantimonadaceae</taxon>
        <taxon>Aurantimonas</taxon>
    </lineage>
</organism>
<dbReference type="AlphaFoldDB" id="Q1YL44"/>
<dbReference type="EMBL" id="AAPJ01000001">
    <property type="protein sequence ID" value="EAS51887.1"/>
    <property type="molecule type" value="Genomic_DNA"/>
</dbReference>
<name>Q1YL44_AURMS</name>
<dbReference type="OrthoDB" id="7355897at2"/>
<proteinExistence type="predicted"/>
<dbReference type="HOGENOM" id="CLU_127619_0_0_5"/>
<sequence>MALKLPRTIRMDPSDAFVFTEAAEPGEWAVSGTFRFWNRDVAALAGKERQAFRSGLLGVASFGWSTLAIVSEASEAERDAVVEDLARHLVTHLGAPDVDTARPAAEEEVAFATSLCDHPVNTMLAVQRSVENGDIRERFRTLHRREGAVDHSRAFGFVEIDEDDDAYAEHVDIRTLGKTQP</sequence>
<gene>
    <name evidence="1" type="ORF">SI859A1_02703</name>
</gene>
<dbReference type="BioCyc" id="AURANTIMONAS:SI859A1_02703-MONOMER"/>
<accession>Q1YL44</accession>